<keyword evidence="3" id="KW-0808">Transferase</keyword>
<feature type="binding site" evidence="9">
    <location>
        <position position="463"/>
    </location>
    <ligand>
        <name>Mg(2+)</name>
        <dbReference type="ChEBI" id="CHEBI:18420"/>
        <label>2</label>
    </ligand>
</feature>
<evidence type="ECO:0000259" key="10">
    <source>
        <dbReference type="PROSITE" id="PS50522"/>
    </source>
</evidence>
<feature type="binding site" evidence="9">
    <location>
        <position position="462"/>
    </location>
    <ligand>
        <name>Mg(2+)</name>
        <dbReference type="ChEBI" id="CHEBI:18420"/>
        <label>2</label>
    </ligand>
</feature>
<feature type="non-terminal residue" evidence="11">
    <location>
        <position position="645"/>
    </location>
</feature>
<dbReference type="InterPro" id="IPR007096">
    <property type="entry name" value="RNA-dir_Rpol_cat_phage"/>
</dbReference>
<dbReference type="Pfam" id="PF03431">
    <property type="entry name" value="RNA_replicase_B"/>
    <property type="match status" value="1"/>
</dbReference>
<dbReference type="InterPro" id="IPR005093">
    <property type="entry name" value="RNArep_beta"/>
</dbReference>
<keyword evidence="5" id="KW-0547">Nucleotide-binding</keyword>
<accession>A0A514D4R1</accession>
<keyword evidence="9" id="KW-0479">Metal-binding</keyword>
<feature type="domain" description="RdRp catalytic" evidence="10">
    <location>
        <begin position="346"/>
        <end position="494"/>
    </location>
</feature>
<dbReference type="GO" id="GO:0003968">
    <property type="term" value="F:RNA-directed RNA polymerase activity"/>
    <property type="evidence" value="ECO:0007669"/>
    <property type="project" value="UniProtKB-KW"/>
</dbReference>
<evidence type="ECO:0000256" key="3">
    <source>
        <dbReference type="ARBA" id="ARBA00022679"/>
    </source>
</evidence>
<proteinExistence type="predicted"/>
<protein>
    <recommendedName>
        <fullName evidence="1">RNA-directed RNA polymerase</fullName>
        <ecNumber evidence="1">2.7.7.48</ecNumber>
    </recommendedName>
    <alternativeName>
        <fullName evidence="7">RNA replicase beta chain</fullName>
    </alternativeName>
</protein>
<feature type="binding site" evidence="9">
    <location>
        <position position="361"/>
    </location>
    <ligand>
        <name>Mg(2+)</name>
        <dbReference type="ChEBI" id="CHEBI:18420"/>
        <label>2</label>
    </ligand>
</feature>
<evidence type="ECO:0000313" key="11">
    <source>
        <dbReference type="EMBL" id="QDH88601.1"/>
    </source>
</evidence>
<dbReference type="SUPFAM" id="SSF56672">
    <property type="entry name" value="DNA/RNA polymerases"/>
    <property type="match status" value="1"/>
</dbReference>
<evidence type="ECO:0000256" key="6">
    <source>
        <dbReference type="ARBA" id="ARBA00022953"/>
    </source>
</evidence>
<keyword evidence="4" id="KW-0548">Nucleotidyltransferase</keyword>
<dbReference type="InterPro" id="IPR043502">
    <property type="entry name" value="DNA/RNA_pol_sf"/>
</dbReference>
<comment type="cofactor">
    <cofactor evidence="9">
        <name>Mg(2+)</name>
        <dbReference type="ChEBI" id="CHEBI:18420"/>
    </cofactor>
    <text evidence="9">Binds 2 Mg(2+) per subunit.</text>
</comment>
<dbReference type="EC" id="2.7.7.48" evidence="1"/>
<reference evidence="11" key="1">
    <citation type="submission" date="2019-05" db="EMBL/GenBank/DDBJ databases">
        <title>Metatranscriptomic reconstruction reveals RNA viruses with the potential to shape carbon cycling in soil.</title>
        <authorList>
            <person name="Starr E.P."/>
            <person name="Nuccio E."/>
            <person name="Pett-Ridge J."/>
            <person name="Banfield J.F."/>
            <person name="Firestone M.K."/>
        </authorList>
    </citation>
    <scope>NUCLEOTIDE SEQUENCE</scope>
    <source>
        <strain evidence="11">H1_Rhizo_25_scaffold_951</strain>
    </source>
</reference>
<evidence type="ECO:0000256" key="4">
    <source>
        <dbReference type="ARBA" id="ARBA00022695"/>
    </source>
</evidence>
<dbReference type="EMBL" id="MN034209">
    <property type="protein sequence ID" value="QDH88601.1"/>
    <property type="molecule type" value="Genomic_RNA"/>
</dbReference>
<dbReference type="PROSITE" id="PS50522">
    <property type="entry name" value="RDRP_PHAGE"/>
    <property type="match status" value="1"/>
</dbReference>
<sequence>MITKSYEVYLLGLYRAMLSSIVRLQPRLRVDCERDYKRLLSSVEKAGIIVFLDVLPAMGKHLDFCLSQRRLTASGVAFMAPYKRGGVIPRLFKGLYLSVFDESGVLRIDPDVRAISQLRQLLGAAKKFRMSCSDASIWSTIDGFYKIDQGVRNPSLDWDDDGFEATLATHLNLGDTDQLAFPLLHNLCCEGEPCSSVPEGVLSAIQSVADIVSSELGRFDPLDWKARHGPGVVSDLKKGMNKYSFPFWPDKLERVFPFADLAFHSHTEWAAFVQHQGEYRAYIQKHEPPSRLAAVPKVLSKPRLIASEPTSHQWCQQLVADFLMSRVSKTSISNCISFRDQSRNGDLALAASSSESHSTIDLSDASDRISCWVIERVLRRNTSLLDAVQSVRTRWIRNDIDRKSPQLYKLRKFTTMGSTVTFPMQTILFSCIAVGSTLYERGMTPTIRSIRKVAKEVRVFGDDIIVPSDSTAVTLAALAHLGLKVNPAKTFCTGKFRESCGVDAFDGNNVSKVSILAMPAVSTPESVASIVDSHNNFYQKGYYEVCEYLRRTVTSLKRYRFFDVPAGSGAIGWFSAIGPDPGDAPRRWNPELQRIEYRVSGLRSPSERKLSDGRSMLLQYFTEVHALPRSKEERLGTASIPKLKL</sequence>
<keyword evidence="6" id="KW-0693">Viral RNA replication</keyword>
<evidence type="ECO:0000256" key="8">
    <source>
        <dbReference type="ARBA" id="ARBA00048744"/>
    </source>
</evidence>
<dbReference type="GO" id="GO:0046872">
    <property type="term" value="F:metal ion binding"/>
    <property type="evidence" value="ECO:0007669"/>
    <property type="project" value="UniProtKB-KW"/>
</dbReference>
<evidence type="ECO:0000256" key="2">
    <source>
        <dbReference type="ARBA" id="ARBA00022484"/>
    </source>
</evidence>
<keyword evidence="9" id="KW-0460">Magnesium</keyword>
<evidence type="ECO:0000256" key="5">
    <source>
        <dbReference type="ARBA" id="ARBA00022741"/>
    </source>
</evidence>
<dbReference type="GO" id="GO:0000166">
    <property type="term" value="F:nucleotide binding"/>
    <property type="evidence" value="ECO:0007669"/>
    <property type="project" value="UniProtKB-KW"/>
</dbReference>
<keyword evidence="2 11" id="KW-0696">RNA-directed RNA polymerase</keyword>
<dbReference type="GO" id="GO:0039694">
    <property type="term" value="P:viral RNA genome replication"/>
    <property type="evidence" value="ECO:0007669"/>
    <property type="project" value="InterPro"/>
</dbReference>
<evidence type="ECO:0000256" key="9">
    <source>
        <dbReference type="PIRSR" id="PIRSR605093-1"/>
    </source>
</evidence>
<gene>
    <name evidence="11" type="ORF">H1Rhizo25951_000003</name>
</gene>
<evidence type="ECO:0000256" key="1">
    <source>
        <dbReference type="ARBA" id="ARBA00012494"/>
    </source>
</evidence>
<comment type="catalytic activity">
    <reaction evidence="8">
        <text>RNA(n) + a ribonucleoside 5'-triphosphate = RNA(n+1) + diphosphate</text>
        <dbReference type="Rhea" id="RHEA:21248"/>
        <dbReference type="Rhea" id="RHEA-COMP:14527"/>
        <dbReference type="Rhea" id="RHEA-COMP:17342"/>
        <dbReference type="ChEBI" id="CHEBI:33019"/>
        <dbReference type="ChEBI" id="CHEBI:61557"/>
        <dbReference type="ChEBI" id="CHEBI:140395"/>
        <dbReference type="EC" id="2.7.7.48"/>
    </reaction>
</comment>
<name>A0A514D4R1_9VIRU</name>
<organism evidence="11">
    <name type="scientific">Leviviridae sp</name>
    <dbReference type="NCBI Taxonomy" id="2027243"/>
    <lineage>
        <taxon>Viruses</taxon>
        <taxon>Riboviria</taxon>
        <taxon>Orthornavirae</taxon>
        <taxon>Lenarviricota</taxon>
        <taxon>Leviviricetes</taxon>
        <taxon>Norzivirales</taxon>
        <taxon>Fiersviridae</taxon>
    </lineage>
</organism>
<evidence type="ECO:0000256" key="7">
    <source>
        <dbReference type="ARBA" id="ARBA00030248"/>
    </source>
</evidence>